<organism evidence="4 5">
    <name type="scientific">Halapricum salinum</name>
    <dbReference type="NCBI Taxonomy" id="1457250"/>
    <lineage>
        <taxon>Archaea</taxon>
        <taxon>Methanobacteriati</taxon>
        <taxon>Methanobacteriota</taxon>
        <taxon>Stenosarchaea group</taxon>
        <taxon>Halobacteria</taxon>
        <taxon>Halobacteriales</taxon>
        <taxon>Haloarculaceae</taxon>
        <taxon>Halapricum</taxon>
    </lineage>
</organism>
<dbReference type="InterPro" id="IPR021878">
    <property type="entry name" value="TgpA_N"/>
</dbReference>
<dbReference type="Pfam" id="PF13559">
    <property type="entry name" value="DUF4129"/>
    <property type="match status" value="1"/>
</dbReference>
<feature type="transmembrane region" description="Helical" evidence="2">
    <location>
        <begin position="44"/>
        <end position="61"/>
    </location>
</feature>
<evidence type="ECO:0000259" key="3">
    <source>
        <dbReference type="SMART" id="SM00460"/>
    </source>
</evidence>
<dbReference type="PANTHER" id="PTHR42736:SF1">
    <property type="entry name" value="PROTEIN-GLUTAMINE GAMMA-GLUTAMYLTRANSFERASE"/>
    <property type="match status" value="1"/>
</dbReference>
<evidence type="ECO:0000313" key="4">
    <source>
        <dbReference type="EMBL" id="QCC52931.1"/>
    </source>
</evidence>
<evidence type="ECO:0000256" key="1">
    <source>
        <dbReference type="SAM" id="MobiDB-lite"/>
    </source>
</evidence>
<keyword evidence="2" id="KW-0472">Membrane</keyword>
<feature type="transmembrane region" description="Helical" evidence="2">
    <location>
        <begin position="21"/>
        <end position="38"/>
    </location>
</feature>
<feature type="compositionally biased region" description="Low complexity" evidence="1">
    <location>
        <begin position="543"/>
        <end position="554"/>
    </location>
</feature>
<dbReference type="SMART" id="SM00460">
    <property type="entry name" value="TGc"/>
    <property type="match status" value="1"/>
</dbReference>
<feature type="compositionally biased region" description="Pro residues" evidence="1">
    <location>
        <begin position="526"/>
        <end position="542"/>
    </location>
</feature>
<sequence length="690" mass="74889">MGSFLTAVYYVVDIVGDPTELIYVVAGTLVAATLLSRVLSVRSATLLASGLLAVGIVWYLSVLPTEEALAFVAHVEYIIALLAGHSVLEIVNLRAWVLAVTPGPVFLLWYLALRRRYAAAAVIGGFAVGFFVLTGDATFPVAMVGTVGTLALLGFGALDRADADLAAAEVVAILLTMVIVVSLSVSVVPQGAAMTYSPQTGLSEAFSYDDENALETSLFSADQRLSIAGSMELSSTVRWTVQSERARYWRVAAYDLYTGDGWVRRAEARQDRNALGSPLSSRGQIRQRFVAESRINTMPAAWRPTAVDGGVGSNTLVTDFGGLQPEQPLEAGDSYTVVSAPVDASPRQLQQAGTDYPERITDRYTQLPDSTPNRVTRRATTLTSRAETPYETAVVVENWLKSEYNYSLDVPRPSDNVADTFLFEMDRGYCTYFATTMAVMLRSQGVPARVVVGYTPGEQVGENEWVVRGYNSHAWVEVYFPEVGWVKFDPTPAGPRVEAEQEQLEGARESGDPNVDPSDPSYTPSTPTPTETPTPTPTPEPNGTPTSTPATATPAPSPGGDGDSGSGVPELPSREELLLGMIAGLGLVATARRSGATGRLYRAVWVRWQRRSDPETDVTRAYDRLEYVLEREHRSRRAGETRRQYLQSVDANERAREVGAIYERTRYGGEVDQAAADRAVELVDSIVADR</sequence>
<dbReference type="InterPro" id="IPR025403">
    <property type="entry name" value="TgpA-like_C"/>
</dbReference>
<dbReference type="AlphaFoldDB" id="A0A4D6HH24"/>
<feature type="transmembrane region" description="Helical" evidence="2">
    <location>
        <begin position="117"/>
        <end position="133"/>
    </location>
</feature>
<dbReference type="OrthoDB" id="18481at2157"/>
<evidence type="ECO:0000313" key="5">
    <source>
        <dbReference type="Proteomes" id="UP000296706"/>
    </source>
</evidence>
<keyword evidence="2" id="KW-1133">Transmembrane helix</keyword>
<dbReference type="Pfam" id="PF01841">
    <property type="entry name" value="Transglut_core"/>
    <property type="match status" value="1"/>
</dbReference>
<protein>
    <submittedName>
        <fullName evidence="4">DUF4129 domain-containing protein</fullName>
    </submittedName>
</protein>
<dbReference type="STRING" id="1457250.GCA_000755225_00813"/>
<proteinExistence type="predicted"/>
<feature type="region of interest" description="Disordered" evidence="1">
    <location>
        <begin position="492"/>
        <end position="571"/>
    </location>
</feature>
<feature type="transmembrane region" description="Helical" evidence="2">
    <location>
        <begin position="165"/>
        <end position="188"/>
    </location>
</feature>
<dbReference type="InterPro" id="IPR002931">
    <property type="entry name" value="Transglutaminase-like"/>
</dbReference>
<accession>A0A4D6HH24</accession>
<feature type="transmembrane region" description="Helical" evidence="2">
    <location>
        <begin position="93"/>
        <end position="112"/>
    </location>
</feature>
<feature type="domain" description="Transglutaminase-like" evidence="3">
    <location>
        <begin position="422"/>
        <end position="492"/>
    </location>
</feature>
<dbReference type="Pfam" id="PF11992">
    <property type="entry name" value="TgpA_N"/>
    <property type="match status" value="1"/>
</dbReference>
<gene>
    <name evidence="4" type="ORF">DV733_10415</name>
</gene>
<dbReference type="KEGG" id="hsn:DV733_10415"/>
<dbReference type="SUPFAM" id="SSF54001">
    <property type="entry name" value="Cysteine proteinases"/>
    <property type="match status" value="1"/>
</dbReference>
<dbReference type="EMBL" id="CP031310">
    <property type="protein sequence ID" value="QCC52931.1"/>
    <property type="molecule type" value="Genomic_DNA"/>
</dbReference>
<feature type="transmembrane region" description="Helical" evidence="2">
    <location>
        <begin position="139"/>
        <end position="158"/>
    </location>
</feature>
<dbReference type="Gene3D" id="3.10.620.30">
    <property type="match status" value="1"/>
</dbReference>
<dbReference type="Proteomes" id="UP000296706">
    <property type="component" value="Chromosome"/>
</dbReference>
<dbReference type="PANTHER" id="PTHR42736">
    <property type="entry name" value="PROTEIN-GLUTAMINE GAMMA-GLUTAMYLTRANSFERASE"/>
    <property type="match status" value="1"/>
</dbReference>
<dbReference type="InterPro" id="IPR052901">
    <property type="entry name" value="Bact_TGase-like"/>
</dbReference>
<name>A0A4D6HH24_9EURY</name>
<keyword evidence="5" id="KW-1185">Reference proteome</keyword>
<dbReference type="InterPro" id="IPR038765">
    <property type="entry name" value="Papain-like_cys_pep_sf"/>
</dbReference>
<reference evidence="4 5" key="1">
    <citation type="journal article" date="2019" name="Nat. Commun.">
        <title>A new type of DNA phosphorothioation-based antiviral system in archaea.</title>
        <authorList>
            <person name="Xiong L."/>
            <person name="Liu S."/>
            <person name="Chen S."/>
            <person name="Xiao Y."/>
            <person name="Zhu B."/>
            <person name="Gao Y."/>
            <person name="Zhang Y."/>
            <person name="Chen B."/>
            <person name="Luo J."/>
            <person name="Deng Z."/>
            <person name="Chen X."/>
            <person name="Wang L."/>
            <person name="Chen S."/>
        </authorList>
    </citation>
    <scope>NUCLEOTIDE SEQUENCE [LARGE SCALE GENOMIC DNA]</scope>
    <source>
        <strain evidence="4 5">CBA1105</strain>
    </source>
</reference>
<keyword evidence="2" id="KW-0812">Transmembrane</keyword>
<evidence type="ECO:0000256" key="2">
    <source>
        <dbReference type="SAM" id="Phobius"/>
    </source>
</evidence>